<dbReference type="InterPro" id="IPR029489">
    <property type="entry name" value="OGT/SEC/SPY_C"/>
</dbReference>
<feature type="repeat" description="TPR" evidence="8">
    <location>
        <begin position="128"/>
        <end position="161"/>
    </location>
</feature>
<feature type="domain" description="O-GlcNAc transferase C-terminal" evidence="9">
    <location>
        <begin position="524"/>
        <end position="695"/>
    </location>
</feature>
<reference evidence="10" key="1">
    <citation type="submission" date="2016-01" db="EMBL/GenBank/DDBJ databases">
        <authorList>
            <person name="Peeters C."/>
        </authorList>
    </citation>
    <scope>NUCLEOTIDE SEQUENCE [LARGE SCALE GENOMIC DNA]</scope>
    <source>
        <strain evidence="10">LMG 29325</strain>
    </source>
</reference>
<evidence type="ECO:0000256" key="4">
    <source>
        <dbReference type="ARBA" id="ARBA00022676"/>
    </source>
</evidence>
<dbReference type="SUPFAM" id="SSF53756">
    <property type="entry name" value="UDP-Glycosyltransferase/glycogen phosphorylase"/>
    <property type="match status" value="1"/>
</dbReference>
<dbReference type="InterPro" id="IPR019734">
    <property type="entry name" value="TPR_rpt"/>
</dbReference>
<evidence type="ECO:0000256" key="8">
    <source>
        <dbReference type="PROSITE-ProRule" id="PRU00339"/>
    </source>
</evidence>
<dbReference type="PANTHER" id="PTHR44835">
    <property type="entry name" value="UDP-N-ACETYLGLUCOSAMINE--PEPTIDE N-ACETYLGLUCOSAMINYLTRANSFERASE SPINDLY-RELATED"/>
    <property type="match status" value="1"/>
</dbReference>
<evidence type="ECO:0000259" key="9">
    <source>
        <dbReference type="Pfam" id="PF13844"/>
    </source>
</evidence>
<keyword evidence="11" id="KW-1185">Reference proteome</keyword>
<dbReference type="STRING" id="1777143.AWB82_06210"/>
<feature type="repeat" description="TPR" evidence="8">
    <location>
        <begin position="60"/>
        <end position="93"/>
    </location>
</feature>
<dbReference type="EMBL" id="FCOJ02000068">
    <property type="protein sequence ID" value="SAK88890.1"/>
    <property type="molecule type" value="Genomic_DNA"/>
</dbReference>
<keyword evidence="7 8" id="KW-0802">TPR repeat</keyword>
<dbReference type="Pfam" id="PF13181">
    <property type="entry name" value="TPR_8"/>
    <property type="match status" value="1"/>
</dbReference>
<evidence type="ECO:0000256" key="3">
    <source>
        <dbReference type="ARBA" id="ARBA00011970"/>
    </source>
</evidence>
<dbReference type="InterPro" id="IPR011990">
    <property type="entry name" value="TPR-like_helical_dom_sf"/>
</dbReference>
<feature type="repeat" description="TPR" evidence="8">
    <location>
        <begin position="94"/>
        <end position="127"/>
    </location>
</feature>
<comment type="caution">
    <text evidence="10">The sequence shown here is derived from an EMBL/GenBank/DDBJ whole genome shotgun (WGS) entry which is preliminary data.</text>
</comment>
<sequence length="721" mass="80798">MARFREGDREQAENLCLEILDTMPENAPARHLLGAIHLLNGDPVTAESFIRASLSIEADERKEIDLGLTLKAQKRHAEAEAAFRRALLLDPNFALAHYNLARLFDEQGDPAAAEAAYRSAIECAPNVAQYCFDLGRHLAIKGAFPQALEQLNRTVELAPDSAEALNSLGIVLIDMEQPEKAEFIFRRVVELSPNFVLGLTNLGNVLIDTGRTSEAEFYLRRALEVDPNDAAAGYNFAVLLAKVRKIDEAESIARRAIEANPRSAVNHFGLGNILLTKGAGDIAEALNCFRAAIEFDPTYQAAHANLAYALNFSSENGYDVLHECRRFAAQFEAPYASEPVQYENDLSSARRLRVGYVSADFRFHCQAMFMLPLLRNHDHTVVEVYCYSSVTHPDDTTAKLAQFADVWRDVHDLDGHRLAHQIKEDRIDVLIDLTMHMSNARRLVFARRPAPVQIAWLAYPGTTGSSAIGYRLTDPWLDPLQTRYLDDRYSEKSLRLPDTFWCYEPLITGLEVSPPPARSRGHITFGCLNSPGKLTDRIFGLWARVMRKVENSRLLLMLAPGDARTRVITKYAQLGVDQTRITFVDFQPPEQYMRAYGKIDIVLDTFPYNGHTTSLDALWMGVPIVTLTGSTPVSRAGYALLSNLEIPELAADSEEEFVRISVELAMNQARLEELRLNLRPRMARSPLMDGSRFARSVEKSYRDAWTEWCDGAVQAPVVPLT</sequence>
<dbReference type="Pfam" id="PF13844">
    <property type="entry name" value="Glyco_transf_41"/>
    <property type="match status" value="2"/>
</dbReference>
<dbReference type="SUPFAM" id="SSF48452">
    <property type="entry name" value="TPR-like"/>
    <property type="match status" value="1"/>
</dbReference>
<accession>A0A158D3F3</accession>
<evidence type="ECO:0000256" key="5">
    <source>
        <dbReference type="ARBA" id="ARBA00022679"/>
    </source>
</evidence>
<feature type="domain" description="O-GlcNAc transferase C-terminal" evidence="9">
    <location>
        <begin position="338"/>
        <end position="501"/>
    </location>
</feature>
<evidence type="ECO:0000256" key="7">
    <source>
        <dbReference type="ARBA" id="ARBA00022803"/>
    </source>
</evidence>
<keyword evidence="6" id="KW-0677">Repeat</keyword>
<dbReference type="SMART" id="SM00028">
    <property type="entry name" value="TPR"/>
    <property type="match status" value="8"/>
</dbReference>
<dbReference type="AlphaFoldDB" id="A0A158D3F3"/>
<feature type="repeat" description="TPR" evidence="8">
    <location>
        <begin position="196"/>
        <end position="229"/>
    </location>
</feature>
<evidence type="ECO:0000313" key="10">
    <source>
        <dbReference type="EMBL" id="SAK88890.1"/>
    </source>
</evidence>
<dbReference type="Proteomes" id="UP000054596">
    <property type="component" value="Unassembled WGS sequence"/>
</dbReference>
<keyword evidence="5" id="KW-0808">Transferase</keyword>
<dbReference type="Gene3D" id="1.25.40.10">
    <property type="entry name" value="Tetratricopeptide repeat domain"/>
    <property type="match status" value="1"/>
</dbReference>
<comment type="pathway">
    <text evidence="1">Protein modification; protein glycosylation.</text>
</comment>
<evidence type="ECO:0000256" key="6">
    <source>
        <dbReference type="ARBA" id="ARBA00022737"/>
    </source>
</evidence>
<comment type="similarity">
    <text evidence="2">Belongs to the glycosyltransferase 41 family. O-GlcNAc transferase subfamily.</text>
</comment>
<evidence type="ECO:0000313" key="11">
    <source>
        <dbReference type="Proteomes" id="UP000054596"/>
    </source>
</evidence>
<dbReference type="Gene3D" id="3.40.50.2000">
    <property type="entry name" value="Glycogen Phosphorylase B"/>
    <property type="match status" value="1"/>
</dbReference>
<feature type="repeat" description="TPR" evidence="8">
    <location>
        <begin position="162"/>
        <end position="195"/>
    </location>
</feature>
<evidence type="ECO:0000256" key="2">
    <source>
        <dbReference type="ARBA" id="ARBA00005386"/>
    </source>
</evidence>
<protein>
    <recommendedName>
        <fullName evidence="3">protein O-GlcNAc transferase</fullName>
        <ecNumber evidence="3">2.4.1.255</ecNumber>
    </recommendedName>
</protein>
<dbReference type="PROSITE" id="PS50005">
    <property type="entry name" value="TPR"/>
    <property type="match status" value="5"/>
</dbReference>
<dbReference type="PANTHER" id="PTHR44835:SF1">
    <property type="entry name" value="PROTEIN O-GLCNAC TRANSFERASE"/>
    <property type="match status" value="1"/>
</dbReference>
<keyword evidence="4" id="KW-0328">Glycosyltransferase</keyword>
<name>A0A158D3F3_9BURK</name>
<organism evidence="10 11">
    <name type="scientific">Caballeronia glebae</name>
    <dbReference type="NCBI Taxonomy" id="1777143"/>
    <lineage>
        <taxon>Bacteria</taxon>
        <taxon>Pseudomonadati</taxon>
        <taxon>Pseudomonadota</taxon>
        <taxon>Betaproteobacteria</taxon>
        <taxon>Burkholderiales</taxon>
        <taxon>Burkholderiaceae</taxon>
        <taxon>Caballeronia</taxon>
    </lineage>
</organism>
<gene>
    <name evidence="10" type="ORF">AWB82_06210</name>
</gene>
<dbReference type="GO" id="GO:0097363">
    <property type="term" value="F:protein O-acetylglucosaminyltransferase activity"/>
    <property type="evidence" value="ECO:0007669"/>
    <property type="project" value="UniProtKB-EC"/>
</dbReference>
<evidence type="ECO:0000256" key="1">
    <source>
        <dbReference type="ARBA" id="ARBA00004922"/>
    </source>
</evidence>
<dbReference type="Pfam" id="PF14559">
    <property type="entry name" value="TPR_19"/>
    <property type="match status" value="1"/>
</dbReference>
<proteinExistence type="inferred from homology"/>
<dbReference type="Pfam" id="PF13432">
    <property type="entry name" value="TPR_16"/>
    <property type="match status" value="1"/>
</dbReference>
<dbReference type="Gene3D" id="3.40.50.11380">
    <property type="match status" value="1"/>
</dbReference>
<dbReference type="InterPro" id="IPR051939">
    <property type="entry name" value="Glycosyltr_41/O-GlcNAc_trsf"/>
</dbReference>
<dbReference type="EC" id="2.4.1.255" evidence="3"/>